<protein>
    <recommendedName>
        <fullName evidence="2">DUF6532 domain-containing protein</fullName>
    </recommendedName>
</protein>
<gene>
    <name evidence="3" type="ORF">EW026_g8389</name>
</gene>
<dbReference type="AlphaFoldDB" id="A0A4S4K4A9"/>
<feature type="region of interest" description="Disordered" evidence="1">
    <location>
        <begin position="57"/>
        <end position="84"/>
    </location>
</feature>
<dbReference type="Pfam" id="PF20149">
    <property type="entry name" value="DUF6532"/>
    <property type="match status" value="1"/>
</dbReference>
<evidence type="ECO:0000313" key="3">
    <source>
        <dbReference type="EMBL" id="THG92544.1"/>
    </source>
</evidence>
<sequence>MEPDGIFDDEIEEDDQPRPARYVSQYSSPSPEAQGMHVNDLTFVDDLQEGEDPLVEAAVTGNSTGTGKRPRSPSTDDEKLPPTPKAVKIVDHSGRARQQDYDTVVKEVIKIAIDLYEVKLITVCGFPSSSMEVDWVTEVWAEACRREGVKYRVTSDLHKMLTRRGTHLRSEMKNKGRKTVTVYYNLKPGQSERSKITNKKLVGKLLMEEEPDRNLFIYPAKEQTRDSATRQHIYRHPAIANIINEYIFGDRSSLGIEFCLKEWSEGHFEDTTFTVGENSVVFASHLADLDKFERLTLRHELYHKLATKLLTNARYYAGVGATTDVPTAGRLSDKVFENMMKAYEERGDPESESDVPDKASDVDEQ</sequence>
<name>A0A4S4K4A9_9APHY</name>
<reference evidence="3 4" key="1">
    <citation type="submission" date="2019-02" db="EMBL/GenBank/DDBJ databases">
        <title>Genome sequencing of the rare red list fungi Phlebia centrifuga.</title>
        <authorList>
            <person name="Buettner E."/>
            <person name="Kellner H."/>
        </authorList>
    </citation>
    <scope>NUCLEOTIDE SEQUENCE [LARGE SCALE GENOMIC DNA]</scope>
    <source>
        <strain evidence="3 4">DSM 108282</strain>
    </source>
</reference>
<feature type="region of interest" description="Disordered" evidence="1">
    <location>
        <begin position="342"/>
        <end position="365"/>
    </location>
</feature>
<evidence type="ECO:0000259" key="2">
    <source>
        <dbReference type="Pfam" id="PF20149"/>
    </source>
</evidence>
<dbReference type="InterPro" id="IPR045341">
    <property type="entry name" value="DUF6532"/>
</dbReference>
<feature type="region of interest" description="Disordered" evidence="1">
    <location>
        <begin position="1"/>
        <end position="40"/>
    </location>
</feature>
<feature type="domain" description="DUF6532" evidence="2">
    <location>
        <begin position="112"/>
        <end position="258"/>
    </location>
</feature>
<comment type="caution">
    <text evidence="3">The sequence shown here is derived from an EMBL/GenBank/DDBJ whole genome shotgun (WGS) entry which is preliminary data.</text>
</comment>
<evidence type="ECO:0000313" key="4">
    <source>
        <dbReference type="Proteomes" id="UP000309038"/>
    </source>
</evidence>
<feature type="compositionally biased region" description="Acidic residues" evidence="1">
    <location>
        <begin position="1"/>
        <end position="15"/>
    </location>
</feature>
<keyword evidence="4" id="KW-1185">Reference proteome</keyword>
<dbReference type="EMBL" id="SGPJ01001119">
    <property type="protein sequence ID" value="THG92544.1"/>
    <property type="molecule type" value="Genomic_DNA"/>
</dbReference>
<proteinExistence type="predicted"/>
<dbReference type="Proteomes" id="UP000309038">
    <property type="component" value="Unassembled WGS sequence"/>
</dbReference>
<organism evidence="3 4">
    <name type="scientific">Hermanssonia centrifuga</name>
    <dbReference type="NCBI Taxonomy" id="98765"/>
    <lineage>
        <taxon>Eukaryota</taxon>
        <taxon>Fungi</taxon>
        <taxon>Dikarya</taxon>
        <taxon>Basidiomycota</taxon>
        <taxon>Agaricomycotina</taxon>
        <taxon>Agaricomycetes</taxon>
        <taxon>Polyporales</taxon>
        <taxon>Meruliaceae</taxon>
        <taxon>Hermanssonia</taxon>
    </lineage>
</organism>
<accession>A0A4S4K4A9</accession>
<evidence type="ECO:0000256" key="1">
    <source>
        <dbReference type="SAM" id="MobiDB-lite"/>
    </source>
</evidence>